<dbReference type="InterPro" id="IPR007743">
    <property type="entry name" value="Immunity-related_GTPase-like"/>
</dbReference>
<evidence type="ECO:0000259" key="6">
    <source>
        <dbReference type="PROSITE" id="PS51716"/>
    </source>
</evidence>
<gene>
    <name evidence="8" type="primary">LOC107125844</name>
</gene>
<keyword evidence="5" id="KW-1133">Transmembrane helix</keyword>
<feature type="transmembrane region" description="Helical" evidence="5">
    <location>
        <begin position="245"/>
        <end position="269"/>
    </location>
</feature>
<evidence type="ECO:0000256" key="3">
    <source>
        <dbReference type="ARBA" id="ARBA00022801"/>
    </source>
</evidence>
<evidence type="ECO:0000313" key="8">
    <source>
        <dbReference type="RefSeq" id="XP_015284791.1"/>
    </source>
</evidence>
<keyword evidence="4" id="KW-0342">GTP-binding</keyword>
<name>A0ABM1LFQ4_GEKJA</name>
<dbReference type="PANTHER" id="PTHR32341">
    <property type="entry name" value="INTERFERON-INDUCIBLE GTPASE"/>
    <property type="match status" value="1"/>
</dbReference>
<feature type="transmembrane region" description="Helical" evidence="5">
    <location>
        <begin position="330"/>
        <end position="356"/>
    </location>
</feature>
<reference evidence="8" key="1">
    <citation type="submission" date="2025-08" db="UniProtKB">
        <authorList>
            <consortium name="RefSeq"/>
        </authorList>
    </citation>
    <scope>IDENTIFICATION</scope>
</reference>
<protein>
    <submittedName>
        <fullName evidence="8">Interferon-inducible GTPase 5-like</fullName>
    </submittedName>
</protein>
<feature type="domain" description="IRG-type G" evidence="6">
    <location>
        <begin position="31"/>
        <end position="209"/>
    </location>
</feature>
<keyword evidence="2" id="KW-0547">Nucleotide-binding</keyword>
<dbReference type="RefSeq" id="XP_015284791.1">
    <property type="nucleotide sequence ID" value="XM_015429305.1"/>
</dbReference>
<dbReference type="Proteomes" id="UP000694871">
    <property type="component" value="Unplaced"/>
</dbReference>
<accession>A0ABM1LFQ4</accession>
<proteinExistence type="inferred from homology"/>
<dbReference type="InterPro" id="IPR027417">
    <property type="entry name" value="P-loop_NTPase"/>
</dbReference>
<keyword evidence="5" id="KW-0812">Transmembrane</keyword>
<dbReference type="InterPro" id="IPR030385">
    <property type="entry name" value="G_IRG_dom"/>
</dbReference>
<dbReference type="SUPFAM" id="SSF52540">
    <property type="entry name" value="P-loop containing nucleoside triphosphate hydrolases"/>
    <property type="match status" value="1"/>
</dbReference>
<organism evidence="7 8">
    <name type="scientific">Gekko japonicus</name>
    <name type="common">Schlegel's Japanese gecko</name>
    <dbReference type="NCBI Taxonomy" id="146911"/>
    <lineage>
        <taxon>Eukaryota</taxon>
        <taxon>Metazoa</taxon>
        <taxon>Chordata</taxon>
        <taxon>Craniata</taxon>
        <taxon>Vertebrata</taxon>
        <taxon>Euteleostomi</taxon>
        <taxon>Lepidosauria</taxon>
        <taxon>Squamata</taxon>
        <taxon>Bifurcata</taxon>
        <taxon>Gekkota</taxon>
        <taxon>Gekkonidae</taxon>
        <taxon>Gekkoninae</taxon>
        <taxon>Gekko</taxon>
    </lineage>
</organism>
<evidence type="ECO:0000256" key="2">
    <source>
        <dbReference type="ARBA" id="ARBA00022741"/>
    </source>
</evidence>
<feature type="transmembrane region" description="Helical" evidence="5">
    <location>
        <begin position="298"/>
        <end position="318"/>
    </location>
</feature>
<dbReference type="Pfam" id="PF05049">
    <property type="entry name" value="IIGP"/>
    <property type="match status" value="1"/>
</dbReference>
<dbReference type="Gene3D" id="3.40.50.300">
    <property type="entry name" value="P-loop containing nucleotide triphosphate hydrolases"/>
    <property type="match status" value="1"/>
</dbReference>
<keyword evidence="3" id="KW-0378">Hydrolase</keyword>
<sequence length="400" mass="45043">MEEFQLPIHQETLSNALSMVEAKPLHYFSNVLLNVAVVGEPGSGKSSFINNMLGKRADKPGAAQTGIQTMKARGYPHPSLPQVILWDLPGREHSALGSCTNQVDLNRFDFFIIVAYQHFQTVHADLVHEIQAMGKMFYFVRAKTDLDLEASRKQQPSGYDDEKVLQCIKEDCMMALLKESVIDPQVFLVSNLDPWSMDFPLLLKTLESDLLWLKRQAFIFSLPYFSAPVLESKKALMEGKIMLKALHLGFLGLQPVPGFSFVVAMFFFLKFRTQCYQVFGLDDTVLTVLAKVVEKPVAVLWAAMASRALLPVILWRLLDLVGAIVMVLEYCWLNCFPFIGCWVSGCSSVFTSYYMLHRCLRNVANDTQNVLSRALEDPLYTAKLYTTVPSATVLQTEIST</sequence>
<evidence type="ECO:0000256" key="1">
    <source>
        <dbReference type="ARBA" id="ARBA00005429"/>
    </source>
</evidence>
<keyword evidence="7" id="KW-1185">Reference proteome</keyword>
<keyword evidence="5" id="KW-0472">Membrane</keyword>
<dbReference type="PROSITE" id="PS51716">
    <property type="entry name" value="G_IRG"/>
    <property type="match status" value="1"/>
</dbReference>
<dbReference type="GeneID" id="107125844"/>
<evidence type="ECO:0000313" key="7">
    <source>
        <dbReference type="Proteomes" id="UP000694871"/>
    </source>
</evidence>
<comment type="similarity">
    <text evidence="1">Belongs to the TRAFAC class dynamin-like GTPase superfamily. IRG family.</text>
</comment>
<dbReference type="InterPro" id="IPR051515">
    <property type="entry name" value="IRG"/>
</dbReference>
<evidence type="ECO:0000256" key="4">
    <source>
        <dbReference type="ARBA" id="ARBA00023134"/>
    </source>
</evidence>
<evidence type="ECO:0000256" key="5">
    <source>
        <dbReference type="SAM" id="Phobius"/>
    </source>
</evidence>
<dbReference type="PANTHER" id="PTHR32341:SF10">
    <property type="entry name" value="INTERFERON-INDUCIBLE GTPASE 5"/>
    <property type="match status" value="1"/>
</dbReference>